<protein>
    <submittedName>
        <fullName evidence="1">Uncharacterized protein</fullName>
    </submittedName>
</protein>
<keyword evidence="2" id="KW-1185">Reference proteome</keyword>
<evidence type="ECO:0000313" key="2">
    <source>
        <dbReference type="Proteomes" id="UP001472677"/>
    </source>
</evidence>
<dbReference type="EMBL" id="JBBPBM010000142">
    <property type="protein sequence ID" value="KAK8504468.1"/>
    <property type="molecule type" value="Genomic_DNA"/>
</dbReference>
<dbReference type="Proteomes" id="UP001472677">
    <property type="component" value="Unassembled WGS sequence"/>
</dbReference>
<gene>
    <name evidence="1" type="ORF">V6N12_030564</name>
</gene>
<reference evidence="1 2" key="1">
    <citation type="journal article" date="2024" name="G3 (Bethesda)">
        <title>Genome assembly of Hibiscus sabdariffa L. provides insights into metabolisms of medicinal natural products.</title>
        <authorList>
            <person name="Kim T."/>
        </authorList>
    </citation>
    <scope>NUCLEOTIDE SEQUENCE [LARGE SCALE GENOMIC DNA]</scope>
    <source>
        <strain evidence="1">TK-2024</strain>
        <tissue evidence="1">Old leaves</tissue>
    </source>
</reference>
<proteinExistence type="predicted"/>
<sequence length="125" mass="14144">MDRIEECLKLRIKDKNFPIRIAEADTFLRGPRYYYDICRTKDREEVLLQIAPVPNEITCGSLVVSLPPPPVLDVDMDLVIVSIEEEAVVEGSDLYSVGPVIEGSTIEILHIHGSRQKVRRLTDVI</sequence>
<accession>A0ABR2BBH1</accession>
<name>A0ABR2BBH1_9ROSI</name>
<organism evidence="1 2">
    <name type="scientific">Hibiscus sabdariffa</name>
    <name type="common">roselle</name>
    <dbReference type="NCBI Taxonomy" id="183260"/>
    <lineage>
        <taxon>Eukaryota</taxon>
        <taxon>Viridiplantae</taxon>
        <taxon>Streptophyta</taxon>
        <taxon>Embryophyta</taxon>
        <taxon>Tracheophyta</taxon>
        <taxon>Spermatophyta</taxon>
        <taxon>Magnoliopsida</taxon>
        <taxon>eudicotyledons</taxon>
        <taxon>Gunneridae</taxon>
        <taxon>Pentapetalae</taxon>
        <taxon>rosids</taxon>
        <taxon>malvids</taxon>
        <taxon>Malvales</taxon>
        <taxon>Malvaceae</taxon>
        <taxon>Malvoideae</taxon>
        <taxon>Hibiscus</taxon>
    </lineage>
</organism>
<comment type="caution">
    <text evidence="1">The sequence shown here is derived from an EMBL/GenBank/DDBJ whole genome shotgun (WGS) entry which is preliminary data.</text>
</comment>
<evidence type="ECO:0000313" key="1">
    <source>
        <dbReference type="EMBL" id="KAK8504468.1"/>
    </source>
</evidence>